<reference evidence="1" key="2">
    <citation type="submission" date="2016-06" db="EMBL/GenBank/DDBJ databases">
        <title>The genome of a short-lived fish provides insights into sex chromosome evolution and the genetic control of aging.</title>
        <authorList>
            <person name="Reichwald K."/>
            <person name="Felder M."/>
            <person name="Petzold A."/>
            <person name="Koch P."/>
            <person name="Groth M."/>
            <person name="Platzer M."/>
        </authorList>
    </citation>
    <scope>NUCLEOTIDE SEQUENCE</scope>
    <source>
        <tissue evidence="1">Brain</tissue>
    </source>
</reference>
<feature type="non-terminal residue" evidence="1">
    <location>
        <position position="112"/>
    </location>
</feature>
<sequence length="112" mass="12880">GQKEVSWYNVQADGYILQETPVCWKWLPPAPSNFHPVWSHQGGGSGEREDGLWVHVDGPKPVCPQLHPERKSCRLCGLTLGRLHPLCQRYKRLQRFSRGCGQTDRTMLRRSE</sequence>
<name>A0A1A8VJ41_NOTFU</name>
<accession>A0A1A8VJ41</accession>
<protein>
    <submittedName>
        <fullName evidence="1">Regulator of G-protein signaling 12b</fullName>
    </submittedName>
</protein>
<evidence type="ECO:0000313" key="1">
    <source>
        <dbReference type="EMBL" id="SBS59562.1"/>
    </source>
</evidence>
<feature type="non-terminal residue" evidence="1">
    <location>
        <position position="1"/>
    </location>
</feature>
<dbReference type="EMBL" id="HAEJ01019105">
    <property type="protein sequence ID" value="SBS59562.1"/>
    <property type="molecule type" value="Transcribed_RNA"/>
</dbReference>
<proteinExistence type="predicted"/>
<dbReference type="AlphaFoldDB" id="A0A1A8VJ41"/>
<organism evidence="1">
    <name type="scientific">Nothobranchius furzeri</name>
    <name type="common">Turquoise killifish</name>
    <dbReference type="NCBI Taxonomy" id="105023"/>
    <lineage>
        <taxon>Eukaryota</taxon>
        <taxon>Metazoa</taxon>
        <taxon>Chordata</taxon>
        <taxon>Craniata</taxon>
        <taxon>Vertebrata</taxon>
        <taxon>Euteleostomi</taxon>
        <taxon>Actinopterygii</taxon>
        <taxon>Neopterygii</taxon>
        <taxon>Teleostei</taxon>
        <taxon>Neoteleostei</taxon>
        <taxon>Acanthomorphata</taxon>
        <taxon>Ovalentaria</taxon>
        <taxon>Atherinomorphae</taxon>
        <taxon>Cyprinodontiformes</taxon>
        <taxon>Nothobranchiidae</taxon>
        <taxon>Nothobranchius</taxon>
    </lineage>
</organism>
<gene>
    <name evidence="1" type="primary">RGS12B</name>
</gene>
<reference evidence="1" key="1">
    <citation type="submission" date="2016-05" db="EMBL/GenBank/DDBJ databases">
        <authorList>
            <person name="Lavstsen T."/>
            <person name="Jespersen J.S."/>
        </authorList>
    </citation>
    <scope>NUCLEOTIDE SEQUENCE</scope>
    <source>
        <tissue evidence="1">Brain</tissue>
    </source>
</reference>